<dbReference type="Proteomes" id="UP001596074">
    <property type="component" value="Unassembled WGS sequence"/>
</dbReference>
<dbReference type="InterPro" id="IPR013320">
    <property type="entry name" value="ConA-like_dom_sf"/>
</dbReference>
<evidence type="ECO:0000313" key="5">
    <source>
        <dbReference type="Proteomes" id="UP001596074"/>
    </source>
</evidence>
<evidence type="ECO:0000259" key="3">
    <source>
        <dbReference type="SMART" id="SM00560"/>
    </source>
</evidence>
<protein>
    <submittedName>
        <fullName evidence="4">LamG domain-containing protein</fullName>
    </submittedName>
</protein>
<evidence type="ECO:0000313" key="4">
    <source>
        <dbReference type="EMBL" id="MFC5750376.1"/>
    </source>
</evidence>
<evidence type="ECO:0000256" key="2">
    <source>
        <dbReference type="ARBA" id="ARBA00023157"/>
    </source>
</evidence>
<organism evidence="4 5">
    <name type="scientific">Actinomadura rugatobispora</name>
    <dbReference type="NCBI Taxonomy" id="1994"/>
    <lineage>
        <taxon>Bacteria</taxon>
        <taxon>Bacillati</taxon>
        <taxon>Actinomycetota</taxon>
        <taxon>Actinomycetes</taxon>
        <taxon>Streptosporangiales</taxon>
        <taxon>Thermomonosporaceae</taxon>
        <taxon>Actinomadura</taxon>
    </lineage>
</organism>
<gene>
    <name evidence="4" type="ORF">ACFPZN_32525</name>
</gene>
<dbReference type="RefSeq" id="WP_378286115.1">
    <property type="nucleotide sequence ID" value="NZ_JBHSON010000053.1"/>
</dbReference>
<accession>A0ABW1A4K3</accession>
<comment type="caution">
    <text evidence="4">The sequence shown here is derived from an EMBL/GenBank/DDBJ whole genome shotgun (WGS) entry which is preliminary data.</text>
</comment>
<dbReference type="Gene3D" id="2.60.120.200">
    <property type="match status" value="1"/>
</dbReference>
<dbReference type="SMART" id="SM00560">
    <property type="entry name" value="LamGL"/>
    <property type="match status" value="1"/>
</dbReference>
<dbReference type="PANTHER" id="PTHR42535:SF2">
    <property type="entry name" value="CHROMOSOME UNDETERMINED SCAFFOLD_146, WHOLE GENOME SHOTGUN SEQUENCE"/>
    <property type="match status" value="1"/>
</dbReference>
<dbReference type="InterPro" id="IPR006558">
    <property type="entry name" value="LamG-like"/>
</dbReference>
<name>A0ABW1A4K3_9ACTN</name>
<keyword evidence="2" id="KW-1015">Disulfide bond</keyword>
<reference evidence="5" key="1">
    <citation type="journal article" date="2019" name="Int. J. Syst. Evol. Microbiol.">
        <title>The Global Catalogue of Microorganisms (GCM) 10K type strain sequencing project: providing services to taxonomists for standard genome sequencing and annotation.</title>
        <authorList>
            <consortium name="The Broad Institute Genomics Platform"/>
            <consortium name="The Broad Institute Genome Sequencing Center for Infectious Disease"/>
            <person name="Wu L."/>
            <person name="Ma J."/>
        </authorList>
    </citation>
    <scope>NUCLEOTIDE SEQUENCE [LARGE SCALE GENOMIC DNA]</scope>
    <source>
        <strain evidence="5">KCTC 42087</strain>
    </source>
</reference>
<evidence type="ECO:0000256" key="1">
    <source>
        <dbReference type="ARBA" id="ARBA00022729"/>
    </source>
</evidence>
<keyword evidence="5" id="KW-1185">Reference proteome</keyword>
<feature type="domain" description="LamG-like jellyroll fold" evidence="3">
    <location>
        <begin position="67"/>
        <end position="201"/>
    </location>
</feature>
<dbReference type="Pfam" id="PF13385">
    <property type="entry name" value="Laminin_G_3"/>
    <property type="match status" value="1"/>
</dbReference>
<dbReference type="SUPFAM" id="SSF49899">
    <property type="entry name" value="Concanavalin A-like lectins/glucanases"/>
    <property type="match status" value="1"/>
</dbReference>
<dbReference type="PANTHER" id="PTHR42535">
    <property type="entry name" value="OOKINETE PROTEIN, PUTATIVE-RELATED"/>
    <property type="match status" value="1"/>
</dbReference>
<sequence length="211" mass="22671">MLIARWIFDIDTIDGRSAADVQGAAPAVVLDESVRVVPGRDGEALAFDGRAQAVIPAAPQLVLSQVFGFALAFFVNVTAPPDGEWRGLLYKPVGENDARGVGMWLYPDAMRVRGQVFTAKGPDYVDSRTSLRVGEWTHVAFVADADGMYLYIDGRLDVGVPLEHEVVPPYGPIYLGGQPDRPGFTGLLDDLRVYASALDAGTVQALARPPS</sequence>
<keyword evidence="1" id="KW-0732">Signal</keyword>
<proteinExistence type="predicted"/>
<dbReference type="EMBL" id="JBHSON010000053">
    <property type="protein sequence ID" value="MFC5750376.1"/>
    <property type="molecule type" value="Genomic_DNA"/>
</dbReference>